<evidence type="ECO:0000313" key="2">
    <source>
        <dbReference type="EMBL" id="CAG8596760.1"/>
    </source>
</evidence>
<gene>
    <name evidence="2" type="ORF">FMOSSE_LOCUS8731</name>
</gene>
<proteinExistence type="predicted"/>
<comment type="caution">
    <text evidence="2">The sequence shown here is derived from an EMBL/GenBank/DDBJ whole genome shotgun (WGS) entry which is preliminary data.</text>
</comment>
<dbReference type="AlphaFoldDB" id="A0A9N9CAP6"/>
<protein>
    <submittedName>
        <fullName evidence="2">16204_t:CDS:1</fullName>
    </submittedName>
</protein>
<organism evidence="2 3">
    <name type="scientific">Funneliformis mosseae</name>
    <name type="common">Endomycorrhizal fungus</name>
    <name type="synonym">Glomus mosseae</name>
    <dbReference type="NCBI Taxonomy" id="27381"/>
    <lineage>
        <taxon>Eukaryota</taxon>
        <taxon>Fungi</taxon>
        <taxon>Fungi incertae sedis</taxon>
        <taxon>Mucoromycota</taxon>
        <taxon>Glomeromycotina</taxon>
        <taxon>Glomeromycetes</taxon>
        <taxon>Glomerales</taxon>
        <taxon>Glomeraceae</taxon>
        <taxon>Funneliformis</taxon>
    </lineage>
</organism>
<keyword evidence="3" id="KW-1185">Reference proteome</keyword>
<feature type="region of interest" description="Disordered" evidence="1">
    <location>
        <begin position="1"/>
        <end position="25"/>
    </location>
</feature>
<name>A0A9N9CAP6_FUNMO</name>
<accession>A0A9N9CAP6</accession>
<dbReference type="Proteomes" id="UP000789375">
    <property type="component" value="Unassembled WGS sequence"/>
</dbReference>
<evidence type="ECO:0000313" key="3">
    <source>
        <dbReference type="Proteomes" id="UP000789375"/>
    </source>
</evidence>
<dbReference type="EMBL" id="CAJVPP010002341">
    <property type="protein sequence ID" value="CAG8596760.1"/>
    <property type="molecule type" value="Genomic_DNA"/>
</dbReference>
<evidence type="ECO:0000256" key="1">
    <source>
        <dbReference type="SAM" id="MobiDB-lite"/>
    </source>
</evidence>
<sequence length="41" mass="4773">MTQLNSRPATEHLSSRGTQQEARSLHKIKAKYNIENLTYQE</sequence>
<reference evidence="2" key="1">
    <citation type="submission" date="2021-06" db="EMBL/GenBank/DDBJ databases">
        <authorList>
            <person name="Kallberg Y."/>
            <person name="Tangrot J."/>
            <person name="Rosling A."/>
        </authorList>
    </citation>
    <scope>NUCLEOTIDE SEQUENCE</scope>
    <source>
        <strain evidence="2">87-6 pot B 2015</strain>
    </source>
</reference>